<dbReference type="GO" id="GO:0005634">
    <property type="term" value="C:nucleus"/>
    <property type="evidence" value="ECO:0007669"/>
    <property type="project" value="TreeGrafter"/>
</dbReference>
<feature type="domain" description="RING-type" evidence="7">
    <location>
        <begin position="6"/>
        <end position="56"/>
    </location>
</feature>
<gene>
    <name evidence="8" type="ORF">MSPICULIGERA_LOCUS25783</name>
</gene>
<feature type="region of interest" description="Disordered" evidence="6">
    <location>
        <begin position="155"/>
        <end position="199"/>
    </location>
</feature>
<dbReference type="InterPro" id="IPR001841">
    <property type="entry name" value="Znf_RING"/>
</dbReference>
<dbReference type="GO" id="GO:0003729">
    <property type="term" value="F:mRNA binding"/>
    <property type="evidence" value="ECO:0007669"/>
    <property type="project" value="TreeGrafter"/>
</dbReference>
<dbReference type="SUPFAM" id="SSF57850">
    <property type="entry name" value="RING/U-box"/>
    <property type="match status" value="1"/>
</dbReference>
<keyword evidence="1" id="KW-0479">Metal-binding</keyword>
<evidence type="ECO:0000259" key="7">
    <source>
        <dbReference type="PROSITE" id="PS50089"/>
    </source>
</evidence>
<dbReference type="SMART" id="SM00360">
    <property type="entry name" value="RRM"/>
    <property type="match status" value="4"/>
</dbReference>
<dbReference type="PROSITE" id="PS00518">
    <property type="entry name" value="ZF_RING_1"/>
    <property type="match status" value="1"/>
</dbReference>
<sequence>MSDLDCSVCLERYDTTKHRPITINCGHTFCGECVMKIMYPGRQQGSNHQGHCPNCRVVIMNTAPNYTLIGMLDKPIDIKGSGNSQHSSKNTADSEDTLDLLRLQLGKLLSQNEQTKPVVDEAAEMRAQIEQLRKKLEEQEHRQQLTELRARVAELEYKKGPERQSSSTEKTTPKSKAKRQNVASDSDDEPEGDRSVATVNKKTAFIRGLPASATEKQIKALTNPYNTPGGQIRIKMYSPSSLGQCLVTFDAIQTAQQFIAAQNGKNFPGSASPMNICHGTFGGERALPDGLVADRKKVFIRNLPPFVDEKLVRNKILGATNPKAKLSVRRNKDAATCIIEFGNFEAAKKIVDSWNGKQFPGSHFHLNVDFWRILGEEQGSAPAPKTQNPKPVPQGSGITAGKFPGKVQQVAARPAIATNAVPQNRHNAPVMPQKGQPNAKQSQENITTNNKNKEKDNAGNSQNQNIVGKAVFIRNLPQEATPMDLIALFHGKARIAIRNGRDQIQFFPGKGPFQLAKVEFESKKEADAIVRLFDGTKLPSSSRVLSMCIWEPQKPKSSTSTSASTSTANPASIDMRRIVEVSNLPPKTVVNDVVALFHVHAKIEMDPRGFPKVVLKKTGKTQQATITFKEADGALKACYLFGGQHFTDATGGSSIIKLTSFYI</sequence>
<dbReference type="Gene3D" id="3.30.40.10">
    <property type="entry name" value="Zinc/RING finger domain, C3HC4 (zinc finger)"/>
    <property type="match status" value="1"/>
</dbReference>
<evidence type="ECO:0000256" key="6">
    <source>
        <dbReference type="SAM" id="MobiDB-lite"/>
    </source>
</evidence>
<feature type="non-terminal residue" evidence="8">
    <location>
        <position position="663"/>
    </location>
</feature>
<dbReference type="InterPro" id="IPR027370">
    <property type="entry name" value="Znf-RING_euk"/>
</dbReference>
<proteinExistence type="predicted"/>
<keyword evidence="3" id="KW-0862">Zinc</keyword>
<keyword evidence="4" id="KW-0694">RNA-binding</keyword>
<evidence type="ECO:0000256" key="3">
    <source>
        <dbReference type="ARBA" id="ARBA00022833"/>
    </source>
</evidence>
<dbReference type="GO" id="GO:1990904">
    <property type="term" value="C:ribonucleoprotein complex"/>
    <property type="evidence" value="ECO:0007669"/>
    <property type="project" value="TreeGrafter"/>
</dbReference>
<evidence type="ECO:0000313" key="8">
    <source>
        <dbReference type="EMBL" id="CAJ0587830.1"/>
    </source>
</evidence>
<dbReference type="InterPro" id="IPR017907">
    <property type="entry name" value="Znf_RING_CS"/>
</dbReference>
<dbReference type="InterPro" id="IPR013083">
    <property type="entry name" value="Znf_RING/FYVE/PHD"/>
</dbReference>
<reference evidence="8" key="1">
    <citation type="submission" date="2023-06" db="EMBL/GenBank/DDBJ databases">
        <authorList>
            <person name="Delattre M."/>
        </authorList>
    </citation>
    <scope>NUCLEOTIDE SEQUENCE</scope>
    <source>
        <strain evidence="8">AF72</strain>
    </source>
</reference>
<name>A0AA36DHM8_9BILA</name>
<accession>A0AA36DHM8</accession>
<dbReference type="InterPro" id="IPR050374">
    <property type="entry name" value="RRT5_SRSF_SR"/>
</dbReference>
<dbReference type="PROSITE" id="PS50089">
    <property type="entry name" value="ZF_RING_2"/>
    <property type="match status" value="1"/>
</dbReference>
<dbReference type="InterPro" id="IPR012677">
    <property type="entry name" value="Nucleotide-bd_a/b_plait_sf"/>
</dbReference>
<dbReference type="PANTHER" id="PTHR23003:SF3">
    <property type="entry name" value="FI21236P1-RELATED"/>
    <property type="match status" value="1"/>
</dbReference>
<dbReference type="Pfam" id="PF00076">
    <property type="entry name" value="RRM_1"/>
    <property type="match status" value="3"/>
</dbReference>
<dbReference type="GO" id="GO:0005737">
    <property type="term" value="C:cytoplasm"/>
    <property type="evidence" value="ECO:0007669"/>
    <property type="project" value="TreeGrafter"/>
</dbReference>
<keyword evidence="9" id="KW-1185">Reference proteome</keyword>
<evidence type="ECO:0000313" key="9">
    <source>
        <dbReference type="Proteomes" id="UP001177023"/>
    </source>
</evidence>
<dbReference type="SUPFAM" id="SSF54928">
    <property type="entry name" value="RNA-binding domain, RBD"/>
    <property type="match status" value="2"/>
</dbReference>
<dbReference type="Gene3D" id="3.30.70.330">
    <property type="match status" value="3"/>
</dbReference>
<comment type="caution">
    <text evidence="8">The sequence shown here is derived from an EMBL/GenBank/DDBJ whole genome shotgun (WGS) entry which is preliminary data.</text>
</comment>
<feature type="region of interest" description="Disordered" evidence="6">
    <location>
        <begin position="379"/>
        <end position="402"/>
    </location>
</feature>
<feature type="region of interest" description="Disordered" evidence="6">
    <location>
        <begin position="418"/>
        <end position="444"/>
    </location>
</feature>
<dbReference type="SMART" id="SM00184">
    <property type="entry name" value="RING"/>
    <property type="match status" value="1"/>
</dbReference>
<evidence type="ECO:0000256" key="4">
    <source>
        <dbReference type="ARBA" id="ARBA00022884"/>
    </source>
</evidence>
<dbReference type="Pfam" id="PF13445">
    <property type="entry name" value="zf-RING_UBOX"/>
    <property type="match status" value="1"/>
</dbReference>
<evidence type="ECO:0000256" key="5">
    <source>
        <dbReference type="PROSITE-ProRule" id="PRU00175"/>
    </source>
</evidence>
<dbReference type="InterPro" id="IPR000504">
    <property type="entry name" value="RRM_dom"/>
</dbReference>
<keyword evidence="2 5" id="KW-0863">Zinc-finger</keyword>
<dbReference type="AlphaFoldDB" id="A0AA36DHM8"/>
<dbReference type="CDD" id="cd00590">
    <property type="entry name" value="RRM_SF"/>
    <property type="match status" value="2"/>
</dbReference>
<dbReference type="GO" id="GO:0008270">
    <property type="term" value="F:zinc ion binding"/>
    <property type="evidence" value="ECO:0007669"/>
    <property type="project" value="UniProtKB-KW"/>
</dbReference>
<dbReference type="Proteomes" id="UP001177023">
    <property type="component" value="Unassembled WGS sequence"/>
</dbReference>
<protein>
    <recommendedName>
        <fullName evidence="7">RING-type domain-containing protein</fullName>
    </recommendedName>
</protein>
<dbReference type="EMBL" id="CATQJA010002710">
    <property type="protein sequence ID" value="CAJ0587830.1"/>
    <property type="molecule type" value="Genomic_DNA"/>
</dbReference>
<evidence type="ECO:0000256" key="2">
    <source>
        <dbReference type="ARBA" id="ARBA00022771"/>
    </source>
</evidence>
<dbReference type="PANTHER" id="PTHR23003">
    <property type="entry name" value="RNA RECOGNITION MOTIF RRM DOMAIN CONTAINING PROTEIN"/>
    <property type="match status" value="1"/>
</dbReference>
<evidence type="ECO:0000256" key="1">
    <source>
        <dbReference type="ARBA" id="ARBA00022723"/>
    </source>
</evidence>
<organism evidence="8 9">
    <name type="scientific">Mesorhabditis spiculigera</name>
    <dbReference type="NCBI Taxonomy" id="96644"/>
    <lineage>
        <taxon>Eukaryota</taxon>
        <taxon>Metazoa</taxon>
        <taxon>Ecdysozoa</taxon>
        <taxon>Nematoda</taxon>
        <taxon>Chromadorea</taxon>
        <taxon>Rhabditida</taxon>
        <taxon>Rhabditina</taxon>
        <taxon>Rhabditomorpha</taxon>
        <taxon>Rhabditoidea</taxon>
        <taxon>Rhabditidae</taxon>
        <taxon>Mesorhabditinae</taxon>
        <taxon>Mesorhabditis</taxon>
    </lineage>
</organism>
<dbReference type="InterPro" id="IPR035979">
    <property type="entry name" value="RBD_domain_sf"/>
</dbReference>